<dbReference type="InterPro" id="IPR001608">
    <property type="entry name" value="Ala_racemase_N"/>
</dbReference>
<dbReference type="InterPro" id="IPR011078">
    <property type="entry name" value="PyrdxlP_homeostasis"/>
</dbReference>
<name>A0ABQ2XN15_9BURK</name>
<comment type="function">
    <text evidence="2">Pyridoxal 5'-phosphate (PLP)-binding protein, which is involved in PLP homeostasis.</text>
</comment>
<dbReference type="EMBL" id="BMYT01000007">
    <property type="protein sequence ID" value="GGX24353.1"/>
    <property type="molecule type" value="Genomic_DNA"/>
</dbReference>
<dbReference type="HAMAP" id="MF_02087">
    <property type="entry name" value="PLP_homeostasis"/>
    <property type="match status" value="1"/>
</dbReference>
<keyword evidence="6" id="KW-1185">Reference proteome</keyword>
<dbReference type="Pfam" id="PF01168">
    <property type="entry name" value="Ala_racemase_N"/>
    <property type="match status" value="1"/>
</dbReference>
<feature type="modified residue" description="N6-(pyridoxal phosphate)lysine" evidence="2">
    <location>
        <position position="38"/>
    </location>
</feature>
<dbReference type="PANTHER" id="PTHR10146:SF14">
    <property type="entry name" value="PYRIDOXAL PHOSPHATE HOMEOSTASIS PROTEIN"/>
    <property type="match status" value="1"/>
</dbReference>
<comment type="similarity">
    <text evidence="2 3">Belongs to the pyridoxal phosphate-binding protein YggS/PROSC family.</text>
</comment>
<keyword evidence="1 2" id="KW-0663">Pyridoxal phosphate</keyword>
<evidence type="ECO:0000313" key="5">
    <source>
        <dbReference type="EMBL" id="GGX24353.1"/>
    </source>
</evidence>
<sequence length="240" mass="26414">MIMSLISQNLQVVHEAIALSAARYGRNPTEIALLAVSKTFGAEHVVQAWQAGQRMFGENYVQEGVDKIAEVRRLLADDRAADQLLWHFIGPIQSNKTRPIAENFSWVHSIDREKIATRLSEQRPAHLGKLQVCLQVNISGEASKSGVSPDQLLALAKHVVQLPNLSLRGLMCVPEANEDEVAQRQAFRSLADLRQQLQTQGIMLDTLSMGMSADMQAAIAEGSTMVRIGSAIFGKRNYAV</sequence>
<dbReference type="Gene3D" id="3.20.20.10">
    <property type="entry name" value="Alanine racemase"/>
    <property type="match status" value="1"/>
</dbReference>
<organism evidence="5 6">
    <name type="scientific">Undibacterium macrobrachii</name>
    <dbReference type="NCBI Taxonomy" id="1119058"/>
    <lineage>
        <taxon>Bacteria</taxon>
        <taxon>Pseudomonadati</taxon>
        <taxon>Pseudomonadota</taxon>
        <taxon>Betaproteobacteria</taxon>
        <taxon>Burkholderiales</taxon>
        <taxon>Oxalobacteraceae</taxon>
        <taxon>Undibacterium</taxon>
    </lineage>
</organism>
<dbReference type="Proteomes" id="UP000620127">
    <property type="component" value="Unassembled WGS sequence"/>
</dbReference>
<dbReference type="PANTHER" id="PTHR10146">
    <property type="entry name" value="PROLINE SYNTHETASE CO-TRANSCRIBED BACTERIAL HOMOLOG PROTEIN"/>
    <property type="match status" value="1"/>
</dbReference>
<proteinExistence type="inferred from homology"/>
<evidence type="ECO:0000256" key="2">
    <source>
        <dbReference type="HAMAP-Rule" id="MF_02087"/>
    </source>
</evidence>
<dbReference type="NCBIfam" id="TIGR00044">
    <property type="entry name" value="YggS family pyridoxal phosphate-dependent enzyme"/>
    <property type="match status" value="1"/>
</dbReference>
<dbReference type="SUPFAM" id="SSF51419">
    <property type="entry name" value="PLP-binding barrel"/>
    <property type="match status" value="1"/>
</dbReference>
<dbReference type="PROSITE" id="PS01211">
    <property type="entry name" value="UPF0001"/>
    <property type="match status" value="1"/>
</dbReference>
<gene>
    <name evidence="5" type="ORF">GCM10011282_32880</name>
</gene>
<dbReference type="InterPro" id="IPR029066">
    <property type="entry name" value="PLP-binding_barrel"/>
</dbReference>
<evidence type="ECO:0000259" key="4">
    <source>
        <dbReference type="Pfam" id="PF01168"/>
    </source>
</evidence>
<reference evidence="6" key="1">
    <citation type="journal article" date="2019" name="Int. J. Syst. Evol. Microbiol.">
        <title>The Global Catalogue of Microorganisms (GCM) 10K type strain sequencing project: providing services to taxonomists for standard genome sequencing and annotation.</title>
        <authorList>
            <consortium name="The Broad Institute Genomics Platform"/>
            <consortium name="The Broad Institute Genome Sequencing Center for Infectious Disease"/>
            <person name="Wu L."/>
            <person name="Ma J."/>
        </authorList>
    </citation>
    <scope>NUCLEOTIDE SEQUENCE [LARGE SCALE GENOMIC DNA]</scope>
    <source>
        <strain evidence="6">KCTC 23916</strain>
    </source>
</reference>
<protein>
    <recommendedName>
        <fullName evidence="2">Pyridoxal phosphate homeostasis protein</fullName>
        <shortName evidence="2">PLP homeostasis protein</shortName>
    </recommendedName>
</protein>
<accession>A0ABQ2XN15</accession>
<dbReference type="CDD" id="cd06824">
    <property type="entry name" value="PLPDE_III_Yggs_like"/>
    <property type="match status" value="1"/>
</dbReference>
<feature type="domain" description="Alanine racemase N-terminal" evidence="4">
    <location>
        <begin position="32"/>
        <end position="235"/>
    </location>
</feature>
<dbReference type="PIRSF" id="PIRSF004848">
    <property type="entry name" value="YBL036c_PLPDEIII"/>
    <property type="match status" value="1"/>
</dbReference>
<evidence type="ECO:0000256" key="1">
    <source>
        <dbReference type="ARBA" id="ARBA00022898"/>
    </source>
</evidence>
<evidence type="ECO:0000256" key="3">
    <source>
        <dbReference type="RuleBase" id="RU004514"/>
    </source>
</evidence>
<evidence type="ECO:0000313" key="6">
    <source>
        <dbReference type="Proteomes" id="UP000620127"/>
    </source>
</evidence>
<comment type="caution">
    <text evidence="5">The sequence shown here is derived from an EMBL/GenBank/DDBJ whole genome shotgun (WGS) entry which is preliminary data.</text>
</comment>